<proteinExistence type="predicted"/>
<dbReference type="Proteomes" id="UP001446871">
    <property type="component" value="Unassembled WGS sequence"/>
</dbReference>
<evidence type="ECO:0000256" key="1">
    <source>
        <dbReference type="SAM" id="MobiDB-lite"/>
    </source>
</evidence>
<sequence length="82" mass="8953">MSVEGDNHRVVGIGDLEVSKSDTAAAMEDAMLEPRLVTGAEDRVEDRQTFIGKRPQGHFTNPHRQPGTDDEVEAPVALGNPW</sequence>
<gene>
    <name evidence="2" type="ORF">PG996_013159</name>
</gene>
<name>A0ABR1U4U1_9PEZI</name>
<accession>A0ABR1U4U1</accession>
<evidence type="ECO:0000313" key="2">
    <source>
        <dbReference type="EMBL" id="KAK8053858.1"/>
    </source>
</evidence>
<protein>
    <submittedName>
        <fullName evidence="2">Uncharacterized protein</fullName>
    </submittedName>
</protein>
<evidence type="ECO:0000313" key="3">
    <source>
        <dbReference type="Proteomes" id="UP001446871"/>
    </source>
</evidence>
<organism evidence="2 3">
    <name type="scientific">Apiospora saccharicola</name>
    <dbReference type="NCBI Taxonomy" id="335842"/>
    <lineage>
        <taxon>Eukaryota</taxon>
        <taxon>Fungi</taxon>
        <taxon>Dikarya</taxon>
        <taxon>Ascomycota</taxon>
        <taxon>Pezizomycotina</taxon>
        <taxon>Sordariomycetes</taxon>
        <taxon>Xylariomycetidae</taxon>
        <taxon>Amphisphaeriales</taxon>
        <taxon>Apiosporaceae</taxon>
        <taxon>Apiospora</taxon>
    </lineage>
</organism>
<dbReference type="EMBL" id="JAQQWM010000008">
    <property type="protein sequence ID" value="KAK8053858.1"/>
    <property type="molecule type" value="Genomic_DNA"/>
</dbReference>
<comment type="caution">
    <text evidence="2">The sequence shown here is derived from an EMBL/GenBank/DDBJ whole genome shotgun (WGS) entry which is preliminary data.</text>
</comment>
<feature type="region of interest" description="Disordered" evidence="1">
    <location>
        <begin position="49"/>
        <end position="82"/>
    </location>
</feature>
<reference evidence="2 3" key="1">
    <citation type="submission" date="2023-01" db="EMBL/GenBank/DDBJ databases">
        <title>Analysis of 21 Apiospora genomes using comparative genomics revels a genus with tremendous synthesis potential of carbohydrate active enzymes and secondary metabolites.</title>
        <authorList>
            <person name="Sorensen T."/>
        </authorList>
    </citation>
    <scope>NUCLEOTIDE SEQUENCE [LARGE SCALE GENOMIC DNA]</scope>
    <source>
        <strain evidence="2 3">CBS 83171</strain>
    </source>
</reference>
<keyword evidence="3" id="KW-1185">Reference proteome</keyword>